<feature type="transmembrane region" description="Helical" evidence="6">
    <location>
        <begin position="208"/>
        <end position="230"/>
    </location>
</feature>
<comment type="subcellular location">
    <subcellularLocation>
        <location evidence="1">Membrane</location>
        <topology evidence="1">Multi-pass membrane protein</topology>
    </subcellularLocation>
</comment>
<evidence type="ECO:0000256" key="2">
    <source>
        <dbReference type="ARBA" id="ARBA00009773"/>
    </source>
</evidence>
<dbReference type="Pfam" id="PF01594">
    <property type="entry name" value="AI-2E_transport"/>
    <property type="match status" value="1"/>
</dbReference>
<organism evidence="7 8">
    <name type="scientific">Aureimonas populi</name>
    <dbReference type="NCBI Taxonomy" id="1701758"/>
    <lineage>
        <taxon>Bacteria</taxon>
        <taxon>Pseudomonadati</taxon>
        <taxon>Pseudomonadota</taxon>
        <taxon>Alphaproteobacteria</taxon>
        <taxon>Hyphomicrobiales</taxon>
        <taxon>Aurantimonadaceae</taxon>
        <taxon>Aureimonas</taxon>
    </lineage>
</organism>
<keyword evidence="8" id="KW-1185">Reference proteome</keyword>
<feature type="transmembrane region" description="Helical" evidence="6">
    <location>
        <begin position="311"/>
        <end position="336"/>
    </location>
</feature>
<gene>
    <name evidence="7" type="ORF">ACFSKQ_17225</name>
</gene>
<sequence length="355" mass="37163">MSLSSSQADLAYKTVTVAGIVLAMAVGVLVLYFAASAFFILFASFVVAAVFDGAARGLAMLGVPRKLGLVIVFLVTLAAVAALAFFGGATLVTQAGQLFEALREQSQELMSWLAGVLPAGVEAEVEAMEPSDLQTMMPDAGGVVSSASTAVFSVLGGITNFFIILFLAAFVVWQPGVYRRGLVSLFPKEKRARIAQTTDASAHSLRMWLLGEAISMVTVFAVSWLGLWLIDMPYAFLLALQAGLLAFVPTLGALVAGVPIVLTGLSVSPTMALLGLGVYVVIQGVESNITTPIAQRWATSLPPALTLSVQLIFGLIFGLAGFILAVPLMAVLMVVIRMLYVEDVLGGGLDKDGQG</sequence>
<evidence type="ECO:0000256" key="6">
    <source>
        <dbReference type="SAM" id="Phobius"/>
    </source>
</evidence>
<evidence type="ECO:0000313" key="7">
    <source>
        <dbReference type="EMBL" id="MFD2239194.1"/>
    </source>
</evidence>
<comment type="caution">
    <text evidence="7">The sequence shown here is derived from an EMBL/GenBank/DDBJ whole genome shotgun (WGS) entry which is preliminary data.</text>
</comment>
<dbReference type="EMBL" id="JBHUIJ010000027">
    <property type="protein sequence ID" value="MFD2239194.1"/>
    <property type="molecule type" value="Genomic_DNA"/>
</dbReference>
<reference evidence="8" key="1">
    <citation type="journal article" date="2019" name="Int. J. Syst. Evol. Microbiol.">
        <title>The Global Catalogue of Microorganisms (GCM) 10K type strain sequencing project: providing services to taxonomists for standard genome sequencing and annotation.</title>
        <authorList>
            <consortium name="The Broad Institute Genomics Platform"/>
            <consortium name="The Broad Institute Genome Sequencing Center for Infectious Disease"/>
            <person name="Wu L."/>
            <person name="Ma J."/>
        </authorList>
    </citation>
    <scope>NUCLEOTIDE SEQUENCE [LARGE SCALE GENOMIC DNA]</scope>
    <source>
        <strain evidence="8">ZS-35-S2</strain>
    </source>
</reference>
<evidence type="ECO:0000313" key="8">
    <source>
        <dbReference type="Proteomes" id="UP001597371"/>
    </source>
</evidence>
<dbReference type="RefSeq" id="WP_209738649.1">
    <property type="nucleotide sequence ID" value="NZ_CP072611.1"/>
</dbReference>
<feature type="transmembrane region" description="Helical" evidence="6">
    <location>
        <begin position="150"/>
        <end position="173"/>
    </location>
</feature>
<evidence type="ECO:0000256" key="3">
    <source>
        <dbReference type="ARBA" id="ARBA00022692"/>
    </source>
</evidence>
<accession>A0ABW5CPQ7</accession>
<keyword evidence="3 6" id="KW-0812">Transmembrane</keyword>
<feature type="transmembrane region" description="Helical" evidence="6">
    <location>
        <begin position="12"/>
        <end position="32"/>
    </location>
</feature>
<keyword evidence="5 6" id="KW-0472">Membrane</keyword>
<protein>
    <submittedName>
        <fullName evidence="7">AI-2E family transporter</fullName>
    </submittedName>
</protein>
<proteinExistence type="inferred from homology"/>
<evidence type="ECO:0000256" key="5">
    <source>
        <dbReference type="ARBA" id="ARBA00023136"/>
    </source>
</evidence>
<dbReference type="PANTHER" id="PTHR21716">
    <property type="entry name" value="TRANSMEMBRANE PROTEIN"/>
    <property type="match status" value="1"/>
</dbReference>
<name>A0ABW5CPQ7_9HYPH</name>
<comment type="similarity">
    <text evidence="2">Belongs to the autoinducer-2 exporter (AI-2E) (TC 2.A.86) family.</text>
</comment>
<dbReference type="PANTHER" id="PTHR21716:SF62">
    <property type="entry name" value="TRANSPORT PROTEIN YDBI-RELATED"/>
    <property type="match status" value="1"/>
</dbReference>
<keyword evidence="4 6" id="KW-1133">Transmembrane helix</keyword>
<dbReference type="InterPro" id="IPR002549">
    <property type="entry name" value="AI-2E-like"/>
</dbReference>
<feature type="transmembrane region" description="Helical" evidence="6">
    <location>
        <begin position="67"/>
        <end position="92"/>
    </location>
</feature>
<dbReference type="Proteomes" id="UP001597371">
    <property type="component" value="Unassembled WGS sequence"/>
</dbReference>
<evidence type="ECO:0000256" key="1">
    <source>
        <dbReference type="ARBA" id="ARBA00004141"/>
    </source>
</evidence>
<evidence type="ECO:0000256" key="4">
    <source>
        <dbReference type="ARBA" id="ARBA00022989"/>
    </source>
</evidence>